<reference evidence="3" key="1">
    <citation type="submission" date="2013-06" db="EMBL/GenBank/DDBJ databases">
        <authorList>
            <person name="Zhao Q."/>
        </authorList>
    </citation>
    <scope>NUCLEOTIDE SEQUENCE</scope>
    <source>
        <strain evidence="3">cv. W1943</strain>
    </source>
</reference>
<feature type="region of interest" description="Disordered" evidence="1">
    <location>
        <begin position="28"/>
        <end position="53"/>
    </location>
</feature>
<dbReference type="AlphaFoldDB" id="A0A0E0QGZ5"/>
<reference evidence="2" key="2">
    <citation type="submission" date="2015-06" db="UniProtKB">
        <authorList>
            <consortium name="EnsemblPlants"/>
        </authorList>
    </citation>
    <scope>IDENTIFICATION</scope>
</reference>
<proteinExistence type="predicted"/>
<dbReference type="Gramene" id="ORUFI08G10770.1">
    <property type="protein sequence ID" value="ORUFI08G10770.1"/>
    <property type="gene ID" value="ORUFI08G10770"/>
</dbReference>
<evidence type="ECO:0000313" key="2">
    <source>
        <dbReference type="EnsemblPlants" id="ORUFI08G10770.1"/>
    </source>
</evidence>
<feature type="compositionally biased region" description="Basic and acidic residues" evidence="1">
    <location>
        <begin position="40"/>
        <end position="53"/>
    </location>
</feature>
<evidence type="ECO:0000256" key="1">
    <source>
        <dbReference type="SAM" id="MobiDB-lite"/>
    </source>
</evidence>
<dbReference type="HOGENOM" id="CLU_3072042_0_0_1"/>
<accession>A0A0E0QGZ5</accession>
<sequence length="53" mass="5486">MAIGVRAHRRACGGGAAAGSAAALPLARSHPSQPCLLSPVKEKKKEEKTWPHG</sequence>
<dbReference type="Proteomes" id="UP000008022">
    <property type="component" value="Unassembled WGS sequence"/>
</dbReference>
<protein>
    <submittedName>
        <fullName evidence="2">Uncharacterized protein</fullName>
    </submittedName>
</protein>
<name>A0A0E0QGZ5_ORYRU</name>
<evidence type="ECO:0000313" key="3">
    <source>
        <dbReference type="Proteomes" id="UP000008022"/>
    </source>
</evidence>
<organism evidence="2 3">
    <name type="scientific">Oryza rufipogon</name>
    <name type="common">Brownbeard rice</name>
    <name type="synonym">Asian wild rice</name>
    <dbReference type="NCBI Taxonomy" id="4529"/>
    <lineage>
        <taxon>Eukaryota</taxon>
        <taxon>Viridiplantae</taxon>
        <taxon>Streptophyta</taxon>
        <taxon>Embryophyta</taxon>
        <taxon>Tracheophyta</taxon>
        <taxon>Spermatophyta</taxon>
        <taxon>Magnoliopsida</taxon>
        <taxon>Liliopsida</taxon>
        <taxon>Poales</taxon>
        <taxon>Poaceae</taxon>
        <taxon>BOP clade</taxon>
        <taxon>Oryzoideae</taxon>
        <taxon>Oryzeae</taxon>
        <taxon>Oryzinae</taxon>
        <taxon>Oryza</taxon>
    </lineage>
</organism>
<keyword evidence="3" id="KW-1185">Reference proteome</keyword>
<dbReference type="EnsemblPlants" id="ORUFI08G10770.1">
    <property type="protein sequence ID" value="ORUFI08G10770.1"/>
    <property type="gene ID" value="ORUFI08G10770"/>
</dbReference>